<dbReference type="VEuPathDB" id="MicrosporidiaDB:H312_02526"/>
<gene>
    <name evidence="1" type="ORF">H312_02526</name>
</gene>
<dbReference type="EMBL" id="KK365206">
    <property type="protein sequence ID" value="KCZ80070.1"/>
    <property type="molecule type" value="Genomic_DNA"/>
</dbReference>
<dbReference type="Proteomes" id="UP000030655">
    <property type="component" value="Unassembled WGS sequence"/>
</dbReference>
<organism evidence="1 2">
    <name type="scientific">Anncaliia algerae PRA339</name>
    <dbReference type="NCBI Taxonomy" id="1288291"/>
    <lineage>
        <taxon>Eukaryota</taxon>
        <taxon>Fungi</taxon>
        <taxon>Fungi incertae sedis</taxon>
        <taxon>Microsporidia</taxon>
        <taxon>Tubulinosematoidea</taxon>
        <taxon>Tubulinosematidae</taxon>
        <taxon>Anncaliia</taxon>
    </lineage>
</organism>
<evidence type="ECO:0000313" key="2">
    <source>
        <dbReference type="Proteomes" id="UP000030655"/>
    </source>
</evidence>
<proteinExistence type="predicted"/>
<sequence length="509" mass="61101">MKCSCVKDTIVEYDKCKEIDKLNIDKAYKRVSADLFMCLMHENYVREMLLPSNDFANKISAKDHAYAYLKFRNIIDLSYEKISILTFDLDTFSTIFSYNYYDEYIFNFIKKLINDPLVYNKQQREDFFLILMIAFFYSLKQPQIPKEYSLELKRKLNDNLIYFNKNKNIKFNFYILKEKINEKNKSTFKVKINNKTILTSTASNFIINNAVINLYNFVDFYDEGIFLNYFYKNLCKRKNNELLLDFKKRLRDNIRRIDKKYFVFFIKLVFLNESVVFDKISDDQLIRIVLSFLTKEKDSLDILEYFMSYFIFKEEYNFILNRIIEIKKEKSGFLVLRKEITFDKLKEAFFNNKESFIFIKGLIDELTGIIKFTNNFVILEGVFNYLELVCFIYTELKTEFVIQMDKKFIKLITDAFTIIYQTIKKPFIFEESIKKSGEYIWPILSKILLAANKPTTEIKKSKKGSIERTNNTIIDLIELIRKCENIFVNEGVDWQIKKWGFQLVEMQNK</sequence>
<name>A0A059EYV8_9MICR</name>
<protein>
    <submittedName>
        <fullName evidence="1">Uncharacterized protein</fullName>
    </submittedName>
</protein>
<reference evidence="1 2" key="2">
    <citation type="submission" date="2014-03" db="EMBL/GenBank/DDBJ databases">
        <title>The Genome Sequence of Anncaliia algerae insect isolate PRA339.</title>
        <authorList>
            <consortium name="The Broad Institute Genome Sequencing Platform"/>
            <consortium name="The Broad Institute Genome Sequencing Center for Infectious Disease"/>
            <person name="Cuomo C."/>
            <person name="Becnel J."/>
            <person name="Sanscrainte N."/>
            <person name="Walker B."/>
            <person name="Young S.K."/>
            <person name="Zeng Q."/>
            <person name="Gargeya S."/>
            <person name="Fitzgerald M."/>
            <person name="Haas B."/>
            <person name="Abouelleil A."/>
            <person name="Alvarado L."/>
            <person name="Arachchi H.M."/>
            <person name="Berlin A.M."/>
            <person name="Chapman S.B."/>
            <person name="Dewar J."/>
            <person name="Goldberg J."/>
            <person name="Griggs A."/>
            <person name="Gujja S."/>
            <person name="Hansen M."/>
            <person name="Howarth C."/>
            <person name="Imamovic A."/>
            <person name="Larimer J."/>
            <person name="McCowan C."/>
            <person name="Murphy C."/>
            <person name="Neiman D."/>
            <person name="Pearson M."/>
            <person name="Priest M."/>
            <person name="Roberts A."/>
            <person name="Saif S."/>
            <person name="Shea T."/>
            <person name="Sisk P."/>
            <person name="Sykes S."/>
            <person name="Wortman J."/>
            <person name="Nusbaum C."/>
            <person name="Birren B."/>
        </authorList>
    </citation>
    <scope>NUCLEOTIDE SEQUENCE [LARGE SCALE GENOMIC DNA]</scope>
    <source>
        <strain evidence="1 2">PRA339</strain>
    </source>
</reference>
<dbReference type="HOGENOM" id="CLU_535237_0_0_1"/>
<evidence type="ECO:0000313" key="1">
    <source>
        <dbReference type="EMBL" id="KCZ80070.1"/>
    </source>
</evidence>
<dbReference type="AlphaFoldDB" id="A0A059EYV8"/>
<accession>A0A059EYV8</accession>
<reference evidence="2" key="1">
    <citation type="submission" date="2013-02" db="EMBL/GenBank/DDBJ databases">
        <authorList>
            <consortium name="The Broad Institute Genome Sequencing Platform"/>
            <person name="Cuomo C."/>
            <person name="Becnel J."/>
            <person name="Sanscrainte N."/>
            <person name="Walker B."/>
            <person name="Young S.K."/>
            <person name="Zeng Q."/>
            <person name="Gargeya S."/>
            <person name="Fitzgerald M."/>
            <person name="Haas B."/>
            <person name="Abouelleil A."/>
            <person name="Alvarado L."/>
            <person name="Arachchi H.M."/>
            <person name="Berlin A.M."/>
            <person name="Chapman S.B."/>
            <person name="Dewar J."/>
            <person name="Goldberg J."/>
            <person name="Griggs A."/>
            <person name="Gujja S."/>
            <person name="Hansen M."/>
            <person name="Howarth C."/>
            <person name="Imamovic A."/>
            <person name="Larimer J."/>
            <person name="McCowan C."/>
            <person name="Murphy C."/>
            <person name="Neiman D."/>
            <person name="Pearson M."/>
            <person name="Priest M."/>
            <person name="Roberts A."/>
            <person name="Saif S."/>
            <person name="Shea T."/>
            <person name="Sisk P."/>
            <person name="Sykes S."/>
            <person name="Wortman J."/>
            <person name="Nusbaum C."/>
            <person name="Birren B."/>
        </authorList>
    </citation>
    <scope>NUCLEOTIDE SEQUENCE [LARGE SCALE GENOMIC DNA]</scope>
    <source>
        <strain evidence="2">PRA339</strain>
    </source>
</reference>
<dbReference type="OrthoDB" id="2196381at2759"/>
<keyword evidence="2" id="KW-1185">Reference proteome</keyword>